<evidence type="ECO:0000259" key="1">
    <source>
        <dbReference type="Pfam" id="PF08486"/>
    </source>
</evidence>
<reference evidence="2 3" key="1">
    <citation type="submission" date="2018-05" db="EMBL/GenBank/DDBJ databases">
        <title>Marinifilum breve JC075T sp. nov., a marine bacterium isolated from Yongle Blue Hole in the South China Sea.</title>
        <authorList>
            <person name="Fu T."/>
        </authorList>
    </citation>
    <scope>NUCLEOTIDE SEQUENCE [LARGE SCALE GENOMIC DNA]</scope>
    <source>
        <strain evidence="2 3">JC075</strain>
    </source>
</reference>
<dbReference type="InterPro" id="IPR013486">
    <property type="entry name" value="SpoIID/LytB"/>
</dbReference>
<protein>
    <submittedName>
        <fullName evidence="2">Amidase</fullName>
    </submittedName>
</protein>
<keyword evidence="3" id="KW-1185">Reference proteome</keyword>
<dbReference type="PANTHER" id="PTHR30032:SF4">
    <property type="entry name" value="AMIDASE ENHANCER"/>
    <property type="match status" value="1"/>
</dbReference>
<comment type="caution">
    <text evidence="2">The sequence shown here is derived from an EMBL/GenBank/DDBJ whole genome shotgun (WGS) entry which is preliminary data.</text>
</comment>
<evidence type="ECO:0000313" key="3">
    <source>
        <dbReference type="Proteomes" id="UP000248079"/>
    </source>
</evidence>
<name>A0A2V3ZS27_9BACT</name>
<accession>A0A2V3ZS27</accession>
<feature type="domain" description="Sporulation stage II protein D amidase enhancer LytB N-terminal" evidence="1">
    <location>
        <begin position="98"/>
        <end position="215"/>
    </location>
</feature>
<organism evidence="2 3">
    <name type="scientific">Marinifilum breve</name>
    <dbReference type="NCBI Taxonomy" id="2184082"/>
    <lineage>
        <taxon>Bacteria</taxon>
        <taxon>Pseudomonadati</taxon>
        <taxon>Bacteroidota</taxon>
        <taxon>Bacteroidia</taxon>
        <taxon>Marinilabiliales</taxon>
        <taxon>Marinifilaceae</taxon>
    </lineage>
</organism>
<dbReference type="PANTHER" id="PTHR30032">
    <property type="entry name" value="N-ACETYLMURAMOYL-L-ALANINE AMIDASE-RELATED"/>
    <property type="match status" value="1"/>
</dbReference>
<evidence type="ECO:0000313" key="2">
    <source>
        <dbReference type="EMBL" id="PXX96082.1"/>
    </source>
</evidence>
<gene>
    <name evidence="2" type="ORF">DF185_21255</name>
</gene>
<sequence>MEPQLRVGIMYEKEISFQLNGTYVLKQNGKEYTGKQEAKYIDGKISFDGIIEEELIFNPKEYDASNFDLFGVTIGIKFHWERKEDQRFKGSLHFICEDEKLTAINVLSLEDYLVSVISSEMSATSSLELLKAHAVISRSWLMAQVIKGEELQKSNTQYQSIVETEDSFIRWYDREDHVNFDVCADDHCQRYQGMTKQSTPLVVDAINATRGLVLTSEGRICDARFSKCCGGVAETFENVWEPENHKYLQAVIDNPQAPEGYDMDLTKEEAADKFIRTSPDAFCNTTDKEILSQVLNDYDQETMDFYRWKVEYTQEEISELIERKTGKEFGQILDLIPGERGESGRLITLKIVGSKRTLTIGKELEIRKVLSESHLYSSEFVVDKLDVVNEVPSKFVLIGAGWGHGVGLCQIGAAVMGAKGYKHDEILLHYFRGAELEKRY</sequence>
<dbReference type="RefSeq" id="WP_110363464.1">
    <property type="nucleotide sequence ID" value="NZ_QFLI01000013.1"/>
</dbReference>
<dbReference type="EMBL" id="QFLI01000013">
    <property type="protein sequence ID" value="PXX96082.1"/>
    <property type="molecule type" value="Genomic_DNA"/>
</dbReference>
<dbReference type="InterPro" id="IPR051922">
    <property type="entry name" value="Bact_Sporulation_Assoc"/>
</dbReference>
<dbReference type="Pfam" id="PF08486">
    <property type="entry name" value="SpoIID"/>
    <property type="match status" value="1"/>
</dbReference>
<dbReference type="AlphaFoldDB" id="A0A2V3ZS27"/>
<dbReference type="GO" id="GO:0030288">
    <property type="term" value="C:outer membrane-bounded periplasmic space"/>
    <property type="evidence" value="ECO:0007669"/>
    <property type="project" value="TreeGrafter"/>
</dbReference>
<dbReference type="Proteomes" id="UP000248079">
    <property type="component" value="Unassembled WGS sequence"/>
</dbReference>
<dbReference type="OrthoDB" id="1110483at2"/>
<proteinExistence type="predicted"/>
<dbReference type="GO" id="GO:0030435">
    <property type="term" value="P:sporulation resulting in formation of a cellular spore"/>
    <property type="evidence" value="ECO:0007669"/>
    <property type="project" value="InterPro"/>
</dbReference>
<dbReference type="InterPro" id="IPR013693">
    <property type="entry name" value="SpoIID/LytB_N"/>
</dbReference>
<dbReference type="NCBIfam" id="TIGR02669">
    <property type="entry name" value="SpoIID_LytB"/>
    <property type="match status" value="1"/>
</dbReference>